<accession>A0AAD5US33</accession>
<sequence length="164" mass="17884">MVLYVPNNGPRRYYRRPIVTTEPKVSVEEVSGAPPPRGGLSGIRTFVQEFVDVFDDAPPNPGQEVDVDKVNNEKVEGSVPSEDPTDSGSSETATIDYYNPIQLWFIVEDLLAILDESNAPHSVCPEPDSDLEADSSSAAGSEPQEQTRSWLGDLMALVLYDGDV</sequence>
<name>A0AAD5US33_9APHY</name>
<proteinExistence type="predicted"/>
<evidence type="ECO:0000313" key="3">
    <source>
        <dbReference type="Proteomes" id="UP001212997"/>
    </source>
</evidence>
<keyword evidence="3" id="KW-1185">Reference proteome</keyword>
<dbReference type="EMBL" id="JANAWD010000737">
    <property type="protein sequence ID" value="KAJ3476212.1"/>
    <property type="molecule type" value="Genomic_DNA"/>
</dbReference>
<comment type="caution">
    <text evidence="2">The sequence shown here is derived from an EMBL/GenBank/DDBJ whole genome shotgun (WGS) entry which is preliminary data.</text>
</comment>
<dbReference type="Proteomes" id="UP001212997">
    <property type="component" value="Unassembled WGS sequence"/>
</dbReference>
<feature type="compositionally biased region" description="Basic and acidic residues" evidence="1">
    <location>
        <begin position="66"/>
        <end position="76"/>
    </location>
</feature>
<evidence type="ECO:0000313" key="2">
    <source>
        <dbReference type="EMBL" id="KAJ3476212.1"/>
    </source>
</evidence>
<feature type="compositionally biased region" description="Low complexity" evidence="1">
    <location>
        <begin position="134"/>
        <end position="143"/>
    </location>
</feature>
<organism evidence="2 3">
    <name type="scientific">Meripilus lineatus</name>
    <dbReference type="NCBI Taxonomy" id="2056292"/>
    <lineage>
        <taxon>Eukaryota</taxon>
        <taxon>Fungi</taxon>
        <taxon>Dikarya</taxon>
        <taxon>Basidiomycota</taxon>
        <taxon>Agaricomycotina</taxon>
        <taxon>Agaricomycetes</taxon>
        <taxon>Polyporales</taxon>
        <taxon>Meripilaceae</taxon>
        <taxon>Meripilus</taxon>
    </lineage>
</organism>
<protein>
    <submittedName>
        <fullName evidence="2">Uncharacterized protein</fullName>
    </submittedName>
</protein>
<dbReference type="AlphaFoldDB" id="A0AAD5US33"/>
<gene>
    <name evidence="2" type="ORF">NLI96_g11311</name>
</gene>
<feature type="region of interest" description="Disordered" evidence="1">
    <location>
        <begin position="57"/>
        <end position="93"/>
    </location>
</feature>
<reference evidence="2" key="1">
    <citation type="submission" date="2022-07" db="EMBL/GenBank/DDBJ databases">
        <title>Genome Sequence of Physisporinus lineatus.</title>
        <authorList>
            <person name="Buettner E."/>
        </authorList>
    </citation>
    <scope>NUCLEOTIDE SEQUENCE</scope>
    <source>
        <strain evidence="2">VT162</strain>
    </source>
</reference>
<evidence type="ECO:0000256" key="1">
    <source>
        <dbReference type="SAM" id="MobiDB-lite"/>
    </source>
</evidence>
<feature type="region of interest" description="Disordered" evidence="1">
    <location>
        <begin position="121"/>
        <end position="147"/>
    </location>
</feature>